<dbReference type="EnsemblMetazoa" id="CPIJ019612-RA">
    <property type="protein sequence ID" value="CPIJ019612-PA"/>
    <property type="gene ID" value="CPIJ019612"/>
</dbReference>
<evidence type="ECO:0000256" key="1">
    <source>
        <dbReference type="SAM" id="Phobius"/>
    </source>
</evidence>
<dbReference type="VEuPathDB" id="VectorBase:CQUJHB013851"/>
<dbReference type="eggNOG" id="KOG4229">
    <property type="taxonomic scope" value="Eukaryota"/>
</dbReference>
<dbReference type="KEGG" id="cqu:CpipJ_CPIJ019612"/>
<dbReference type="InParanoid" id="B0XJQ7"/>
<gene>
    <name evidence="3" type="primary">6053862</name>
    <name evidence="2" type="ORF">CpipJ_CPIJ019612</name>
</gene>
<dbReference type="SUPFAM" id="SSF50729">
    <property type="entry name" value="PH domain-like"/>
    <property type="match status" value="1"/>
</dbReference>
<keyword evidence="4" id="KW-1185">Reference proteome</keyword>
<dbReference type="InterPro" id="IPR011993">
    <property type="entry name" value="PH-like_dom_sf"/>
</dbReference>
<evidence type="ECO:0000313" key="3">
    <source>
        <dbReference type="EnsemblMetazoa" id="CPIJ019612-PA"/>
    </source>
</evidence>
<dbReference type="HOGENOM" id="CLU_1908728_0_0_1"/>
<keyword evidence="1" id="KW-1133">Transmembrane helix</keyword>
<dbReference type="Gene3D" id="2.30.29.30">
    <property type="entry name" value="Pleckstrin-homology domain (PH domain)/Phosphotyrosine-binding domain (PTB)"/>
    <property type="match status" value="1"/>
</dbReference>
<keyword evidence="1" id="KW-0812">Transmembrane</keyword>
<dbReference type="AlphaFoldDB" id="B0XJQ7"/>
<proteinExistence type="predicted"/>
<dbReference type="Proteomes" id="UP000002320">
    <property type="component" value="Unassembled WGS sequence"/>
</dbReference>
<evidence type="ECO:0000313" key="4">
    <source>
        <dbReference type="Proteomes" id="UP000002320"/>
    </source>
</evidence>
<organism>
    <name type="scientific">Culex quinquefasciatus</name>
    <name type="common">Southern house mosquito</name>
    <name type="synonym">Culex pungens</name>
    <dbReference type="NCBI Taxonomy" id="7176"/>
    <lineage>
        <taxon>Eukaryota</taxon>
        <taxon>Metazoa</taxon>
        <taxon>Ecdysozoa</taxon>
        <taxon>Arthropoda</taxon>
        <taxon>Hexapoda</taxon>
        <taxon>Insecta</taxon>
        <taxon>Pterygota</taxon>
        <taxon>Neoptera</taxon>
        <taxon>Endopterygota</taxon>
        <taxon>Diptera</taxon>
        <taxon>Nematocera</taxon>
        <taxon>Culicoidea</taxon>
        <taxon>Culicidae</taxon>
        <taxon>Culicinae</taxon>
        <taxon>Culicini</taxon>
        <taxon>Culex</taxon>
        <taxon>Culex</taxon>
    </lineage>
</organism>
<protein>
    <submittedName>
        <fullName evidence="2 3">Myosin xv</fullName>
    </submittedName>
</protein>
<reference evidence="2" key="1">
    <citation type="submission" date="2007-03" db="EMBL/GenBank/DDBJ databases">
        <title>Annotation of Culex pipiens quinquefasciatus.</title>
        <authorList>
            <consortium name="The Broad Institute Genome Sequencing Platform"/>
            <person name="Atkinson P.W."/>
            <person name="Hemingway J."/>
            <person name="Christensen B.M."/>
            <person name="Higgs S."/>
            <person name="Kodira C."/>
            <person name="Hannick L."/>
            <person name="Megy K."/>
            <person name="O'Leary S."/>
            <person name="Pearson M."/>
            <person name="Haas B.J."/>
            <person name="Mauceli E."/>
            <person name="Wortman J.R."/>
            <person name="Lee N.H."/>
            <person name="Guigo R."/>
            <person name="Stanke M."/>
            <person name="Alvarado L."/>
            <person name="Amedeo P."/>
            <person name="Antoine C.H."/>
            <person name="Arensburger P."/>
            <person name="Bidwell S.L."/>
            <person name="Crawford M."/>
            <person name="Camaro F."/>
            <person name="Devon K."/>
            <person name="Engels R."/>
            <person name="Hammond M."/>
            <person name="Howarth C."/>
            <person name="Koehrsen M."/>
            <person name="Lawson D."/>
            <person name="Montgomery P."/>
            <person name="Nene V."/>
            <person name="Nusbaum C."/>
            <person name="Puiu D."/>
            <person name="Romero-Severson J."/>
            <person name="Severson D.W."/>
            <person name="Shumway M."/>
            <person name="Sisk P."/>
            <person name="Stolte C."/>
            <person name="Zeng Q."/>
            <person name="Eisenstadt E."/>
            <person name="Fraser-Liggett C."/>
            <person name="Strausberg R."/>
            <person name="Galagan J."/>
            <person name="Birren B."/>
            <person name="Collins F.H."/>
        </authorList>
    </citation>
    <scope>NUCLEOTIDE SEQUENCE [LARGE SCALE GENOMIC DNA]</scope>
    <source>
        <strain evidence="2">JHB</strain>
    </source>
</reference>
<dbReference type="VEuPathDB" id="VectorBase:CPIJ019612"/>
<dbReference type="OrthoDB" id="8182952at2759"/>
<dbReference type="STRING" id="7176.B0XJQ7"/>
<sequence>MYQAWKKSRRFQLDALLEDKSIGYQEELNVLLIPDAQPLLEISFFAVKRVWSEEALPEEVSPMWRELILALNRRGVLFLDPNTHETLQHWPFNEVISTRKVCIPLKLSVHYLIYIYIYILFHSDVFSNVYPKS</sequence>
<name>B0XJQ7_CULQU</name>
<accession>B0XJQ7</accession>
<dbReference type="EMBL" id="DS233575">
    <property type="protein sequence ID" value="EDS30596.1"/>
    <property type="molecule type" value="Genomic_DNA"/>
</dbReference>
<keyword evidence="1" id="KW-0472">Membrane</keyword>
<feature type="transmembrane region" description="Helical" evidence="1">
    <location>
        <begin position="109"/>
        <end position="130"/>
    </location>
</feature>
<reference evidence="3" key="2">
    <citation type="submission" date="2021-02" db="UniProtKB">
        <authorList>
            <consortium name="EnsemblMetazoa"/>
        </authorList>
    </citation>
    <scope>IDENTIFICATION</scope>
    <source>
        <strain evidence="3">JHB</strain>
    </source>
</reference>
<evidence type="ECO:0000313" key="2">
    <source>
        <dbReference type="EMBL" id="EDS30596.1"/>
    </source>
</evidence>